<feature type="region of interest" description="Disordered" evidence="8">
    <location>
        <begin position="1"/>
        <end position="25"/>
    </location>
</feature>
<evidence type="ECO:0000256" key="6">
    <source>
        <dbReference type="ARBA" id="ARBA00023136"/>
    </source>
</evidence>
<comment type="subcellular location">
    <subcellularLocation>
        <location evidence="1 7">Cell membrane</location>
        <topology evidence="1 7">Multi-pass membrane protein</topology>
    </subcellularLocation>
</comment>
<comment type="similarity">
    <text evidence="7">Belongs to the binding-protein-dependent transport system permease family.</text>
</comment>
<keyword evidence="6 7" id="KW-0472">Membrane</keyword>
<feature type="compositionally biased region" description="Acidic residues" evidence="8">
    <location>
        <begin position="1"/>
        <end position="11"/>
    </location>
</feature>
<dbReference type="InterPro" id="IPR035906">
    <property type="entry name" value="MetI-like_sf"/>
</dbReference>
<dbReference type="STRING" id="648782.SAMN04488554_2524"/>
<dbReference type="CDD" id="cd06261">
    <property type="entry name" value="TM_PBP2"/>
    <property type="match status" value="1"/>
</dbReference>
<accession>A0A1H5L106</accession>
<evidence type="ECO:0000256" key="1">
    <source>
        <dbReference type="ARBA" id="ARBA00004651"/>
    </source>
</evidence>
<dbReference type="PANTHER" id="PTHR30193">
    <property type="entry name" value="ABC TRANSPORTER PERMEASE PROTEIN"/>
    <property type="match status" value="1"/>
</dbReference>
<dbReference type="GO" id="GO:0005886">
    <property type="term" value="C:plasma membrane"/>
    <property type="evidence" value="ECO:0007669"/>
    <property type="project" value="UniProtKB-SubCell"/>
</dbReference>
<keyword evidence="4 7" id="KW-0812">Transmembrane</keyword>
<dbReference type="PANTHER" id="PTHR30193:SF41">
    <property type="entry name" value="DIACETYLCHITOBIOSE UPTAKE SYSTEM PERMEASE PROTEIN NGCF"/>
    <property type="match status" value="1"/>
</dbReference>
<dbReference type="AlphaFoldDB" id="A0A1H5L106"/>
<feature type="transmembrane region" description="Helical" evidence="7">
    <location>
        <begin position="222"/>
        <end position="243"/>
    </location>
</feature>
<dbReference type="EMBL" id="FNTX01000002">
    <property type="protein sequence ID" value="SEE70011.1"/>
    <property type="molecule type" value="Genomic_DNA"/>
</dbReference>
<evidence type="ECO:0000259" key="9">
    <source>
        <dbReference type="PROSITE" id="PS50928"/>
    </source>
</evidence>
<sequence length="312" mass="33990">MTTTTVDDEPTTDTPSPPPAPRRRRRTGIRPPVWFLIPAILVYTAIVVIPNIRGYYYSFTDWNGFTPDVQFVGFGNYTRIFDDPGTLQAFSNTFVLTLIGVIGQNVLGLLLALGCNTKLKSRFALRLVFFLPVVLTPLVTAYLWAYLMNPEGTINDLLSSLGLEGWRQDWLGDPGLALWSVAIAMVWQGVGLTMVIYLAGLQGVPQELIEASAIDGAGPGRRLLMIILPMINASVVINIFLTVTSGLKTFDLVFAMTHGGPAGSTETLPLIIYQSAFVDLDFPTSVAQGVVLTIIVSIVAIAQVRLTTRKEA</sequence>
<feature type="transmembrane region" description="Helical" evidence="7">
    <location>
        <begin position="127"/>
        <end position="147"/>
    </location>
</feature>
<dbReference type="InterPro" id="IPR000515">
    <property type="entry name" value="MetI-like"/>
</dbReference>
<dbReference type="RefSeq" id="WP_089773471.1">
    <property type="nucleotide sequence ID" value="NZ_FNTX01000002.1"/>
</dbReference>
<evidence type="ECO:0000313" key="10">
    <source>
        <dbReference type="EMBL" id="SEE70011.1"/>
    </source>
</evidence>
<dbReference type="OrthoDB" id="9805974at2"/>
<dbReference type="PROSITE" id="PS50928">
    <property type="entry name" value="ABC_TM1"/>
    <property type="match status" value="1"/>
</dbReference>
<evidence type="ECO:0000256" key="3">
    <source>
        <dbReference type="ARBA" id="ARBA00022475"/>
    </source>
</evidence>
<feature type="transmembrane region" description="Helical" evidence="7">
    <location>
        <begin position="176"/>
        <end position="201"/>
    </location>
</feature>
<dbReference type="Pfam" id="PF00528">
    <property type="entry name" value="BPD_transp_1"/>
    <property type="match status" value="1"/>
</dbReference>
<dbReference type="Proteomes" id="UP000199220">
    <property type="component" value="Unassembled WGS sequence"/>
</dbReference>
<evidence type="ECO:0000256" key="4">
    <source>
        <dbReference type="ARBA" id="ARBA00022692"/>
    </source>
</evidence>
<reference evidence="11" key="1">
    <citation type="submission" date="2016-10" db="EMBL/GenBank/DDBJ databases">
        <authorList>
            <person name="Varghese N."/>
            <person name="Submissions S."/>
        </authorList>
    </citation>
    <scope>NUCLEOTIDE SEQUENCE [LARGE SCALE GENOMIC DNA]</scope>
    <source>
        <strain evidence="11">DSM 21368</strain>
    </source>
</reference>
<keyword evidence="11" id="KW-1185">Reference proteome</keyword>
<keyword evidence="5 7" id="KW-1133">Transmembrane helix</keyword>
<organism evidence="10 11">
    <name type="scientific">Ruania alba</name>
    <dbReference type="NCBI Taxonomy" id="648782"/>
    <lineage>
        <taxon>Bacteria</taxon>
        <taxon>Bacillati</taxon>
        <taxon>Actinomycetota</taxon>
        <taxon>Actinomycetes</taxon>
        <taxon>Micrococcales</taxon>
        <taxon>Ruaniaceae</taxon>
        <taxon>Ruania</taxon>
    </lineage>
</organism>
<name>A0A1H5L106_9MICO</name>
<dbReference type="Gene3D" id="1.10.3720.10">
    <property type="entry name" value="MetI-like"/>
    <property type="match status" value="1"/>
</dbReference>
<evidence type="ECO:0000313" key="11">
    <source>
        <dbReference type="Proteomes" id="UP000199220"/>
    </source>
</evidence>
<dbReference type="SUPFAM" id="SSF161098">
    <property type="entry name" value="MetI-like"/>
    <property type="match status" value="1"/>
</dbReference>
<evidence type="ECO:0000256" key="5">
    <source>
        <dbReference type="ARBA" id="ARBA00022989"/>
    </source>
</evidence>
<feature type="transmembrane region" description="Helical" evidence="7">
    <location>
        <begin position="33"/>
        <end position="52"/>
    </location>
</feature>
<keyword evidence="3" id="KW-1003">Cell membrane</keyword>
<dbReference type="GO" id="GO:0055085">
    <property type="term" value="P:transmembrane transport"/>
    <property type="evidence" value="ECO:0007669"/>
    <property type="project" value="InterPro"/>
</dbReference>
<feature type="transmembrane region" description="Helical" evidence="7">
    <location>
        <begin position="94"/>
        <end position="115"/>
    </location>
</feature>
<proteinExistence type="inferred from homology"/>
<feature type="transmembrane region" description="Helical" evidence="7">
    <location>
        <begin position="286"/>
        <end position="306"/>
    </location>
</feature>
<evidence type="ECO:0000256" key="8">
    <source>
        <dbReference type="SAM" id="MobiDB-lite"/>
    </source>
</evidence>
<keyword evidence="2 7" id="KW-0813">Transport</keyword>
<evidence type="ECO:0000256" key="7">
    <source>
        <dbReference type="RuleBase" id="RU363032"/>
    </source>
</evidence>
<evidence type="ECO:0000256" key="2">
    <source>
        <dbReference type="ARBA" id="ARBA00022448"/>
    </source>
</evidence>
<feature type="domain" description="ABC transmembrane type-1" evidence="9">
    <location>
        <begin position="90"/>
        <end position="303"/>
    </location>
</feature>
<protein>
    <submittedName>
        <fullName evidence="10">Carbohydrate ABC transporter membrane protein 1, CUT1 family</fullName>
    </submittedName>
</protein>
<dbReference type="InterPro" id="IPR051393">
    <property type="entry name" value="ABC_transporter_permease"/>
</dbReference>
<gene>
    <name evidence="10" type="ORF">SAMN04488554_2524</name>
</gene>